<reference evidence="2" key="1">
    <citation type="submission" date="2015-04" db="UniProtKB">
        <authorList>
            <consortium name="EnsemblPlants"/>
        </authorList>
    </citation>
    <scope>IDENTIFICATION</scope>
</reference>
<evidence type="ECO:0000256" key="1">
    <source>
        <dbReference type="SAM" id="MobiDB-lite"/>
    </source>
</evidence>
<dbReference type="HOGENOM" id="CLU_137043_0_0_1"/>
<dbReference type="AlphaFoldDB" id="A0A0E0B2L2"/>
<feature type="compositionally biased region" description="Low complexity" evidence="1">
    <location>
        <begin position="1"/>
        <end position="12"/>
    </location>
</feature>
<evidence type="ECO:0000313" key="3">
    <source>
        <dbReference type="Proteomes" id="UP000026961"/>
    </source>
</evidence>
<organism evidence="2">
    <name type="scientific">Oryza glumipatula</name>
    <dbReference type="NCBI Taxonomy" id="40148"/>
    <lineage>
        <taxon>Eukaryota</taxon>
        <taxon>Viridiplantae</taxon>
        <taxon>Streptophyta</taxon>
        <taxon>Embryophyta</taxon>
        <taxon>Tracheophyta</taxon>
        <taxon>Spermatophyta</taxon>
        <taxon>Magnoliopsida</taxon>
        <taxon>Liliopsida</taxon>
        <taxon>Poales</taxon>
        <taxon>Poaceae</taxon>
        <taxon>BOP clade</taxon>
        <taxon>Oryzoideae</taxon>
        <taxon>Oryzeae</taxon>
        <taxon>Oryzinae</taxon>
        <taxon>Oryza</taxon>
    </lineage>
</organism>
<dbReference type="Proteomes" id="UP000026961">
    <property type="component" value="Chromosome 9"/>
</dbReference>
<name>A0A0E0B2L2_9ORYZ</name>
<dbReference type="EnsemblPlants" id="OGLUM09G09560.1">
    <property type="protein sequence ID" value="OGLUM09G09560.1"/>
    <property type="gene ID" value="OGLUM09G09560"/>
</dbReference>
<keyword evidence="3" id="KW-1185">Reference proteome</keyword>
<sequence>MASSSSSSLLRSVARELRRSIPPPRPRPAMSVMDRLAPRLLSTESSNHKMNPSSSSSPLLDNFFRSDRAKRMDTSKVQFSKDDLKEFDRYLDERTKRAERNLLLSLDKFCDACERRASLLRDIKAMLEARNKRSAQKFLLVKQWAVLISYSSVLGFALYNLHLFS</sequence>
<accession>A0A0E0B2L2</accession>
<evidence type="ECO:0000313" key="2">
    <source>
        <dbReference type="EnsemblPlants" id="OGLUM09G09560.1"/>
    </source>
</evidence>
<dbReference type="Gramene" id="OGLUM09G09560.5">
    <property type="protein sequence ID" value="OGLUM09G09560.5"/>
    <property type="gene ID" value="OGLUM09G09560"/>
</dbReference>
<protein>
    <submittedName>
        <fullName evidence="2">Uncharacterized protein</fullName>
    </submittedName>
</protein>
<dbReference type="EnsemblPlants" id="OGLUM09G09560.5">
    <property type="protein sequence ID" value="OGLUM09G09560.5"/>
    <property type="gene ID" value="OGLUM09G09560"/>
</dbReference>
<proteinExistence type="predicted"/>
<feature type="region of interest" description="Disordered" evidence="1">
    <location>
        <begin position="1"/>
        <end position="33"/>
    </location>
</feature>
<reference evidence="2" key="2">
    <citation type="submission" date="2018-05" db="EMBL/GenBank/DDBJ databases">
        <title>OgluRS3 (Oryza glumaepatula Reference Sequence Version 3).</title>
        <authorList>
            <person name="Zhang J."/>
            <person name="Kudrna D."/>
            <person name="Lee S."/>
            <person name="Talag J."/>
            <person name="Welchert J."/>
            <person name="Wing R.A."/>
        </authorList>
    </citation>
    <scope>NUCLEOTIDE SEQUENCE [LARGE SCALE GENOMIC DNA]</scope>
</reference>
<dbReference type="Gramene" id="OGLUM09G09560.1">
    <property type="protein sequence ID" value="OGLUM09G09560.1"/>
    <property type="gene ID" value="OGLUM09G09560"/>
</dbReference>